<evidence type="ECO:0000256" key="4">
    <source>
        <dbReference type="ARBA" id="ARBA00022528"/>
    </source>
</evidence>
<proteinExistence type="predicted"/>
<accession>A0A4Q2DRI6</accession>
<feature type="domain" description="G" evidence="17">
    <location>
        <begin position="51"/>
        <end position="107"/>
    </location>
</feature>
<keyword evidence="15" id="KW-0175">Coiled coil</keyword>
<dbReference type="GO" id="GO:0005525">
    <property type="term" value="F:GTP binding"/>
    <property type="evidence" value="ECO:0007669"/>
    <property type="project" value="InterPro"/>
</dbReference>
<dbReference type="OrthoDB" id="8954335at2759"/>
<comment type="cofactor">
    <cofactor evidence="1">
        <name>Mg(2+)</name>
        <dbReference type="ChEBI" id="CHEBI:18420"/>
    </cofactor>
</comment>
<evidence type="ECO:0000313" key="19">
    <source>
        <dbReference type="Proteomes" id="UP000290288"/>
    </source>
</evidence>
<gene>
    <name evidence="18" type="ORF">EST38_g3039</name>
</gene>
<evidence type="ECO:0000256" key="6">
    <source>
        <dbReference type="ARBA" id="ARBA00022692"/>
    </source>
</evidence>
<dbReference type="STRING" id="2316362.A0A4Q2DRI6"/>
<keyword evidence="7" id="KW-0479">Metal-binding</keyword>
<keyword evidence="4" id="KW-0150">Chloroplast</keyword>
<organism evidence="18 19">
    <name type="scientific">Candolleomyces aberdarensis</name>
    <dbReference type="NCBI Taxonomy" id="2316362"/>
    <lineage>
        <taxon>Eukaryota</taxon>
        <taxon>Fungi</taxon>
        <taxon>Dikarya</taxon>
        <taxon>Basidiomycota</taxon>
        <taxon>Agaricomycotina</taxon>
        <taxon>Agaricomycetes</taxon>
        <taxon>Agaricomycetidae</taxon>
        <taxon>Agaricales</taxon>
        <taxon>Agaricineae</taxon>
        <taxon>Psathyrellaceae</taxon>
        <taxon>Candolleomyces</taxon>
    </lineage>
</organism>
<protein>
    <recommendedName>
        <fullName evidence="17">G domain-containing protein</fullName>
    </recommendedName>
</protein>
<dbReference type="GO" id="GO:0046872">
    <property type="term" value="F:metal ion binding"/>
    <property type="evidence" value="ECO:0007669"/>
    <property type="project" value="UniProtKB-KW"/>
</dbReference>
<dbReference type="InterPro" id="IPR006073">
    <property type="entry name" value="GTP-bd"/>
</dbReference>
<keyword evidence="6" id="KW-0812">Transmembrane</keyword>
<dbReference type="GO" id="GO:0015031">
    <property type="term" value="P:protein transport"/>
    <property type="evidence" value="ECO:0007669"/>
    <property type="project" value="UniProtKB-KW"/>
</dbReference>
<dbReference type="Pfam" id="PF01926">
    <property type="entry name" value="MMR_HSR1"/>
    <property type="match status" value="1"/>
</dbReference>
<sequence length="701" mass="80678">MPAPTTSAFLDAASMYSPPPTCEPWDPTKSTLSQQPNLQQLEEVAIALIASVMGATGSGKTTFINTVSGSRMKISGGLRSCTNTVQVAPTFMLDGRPVALIDTPGFDDTTRSDTDILRMIAHFLTTTYKHGKRLAGVIYMHRISDFRMGGISTRNFRMFREICGDSTLSNVIIVTNMWGQVGKGVGEARERELASDDLFFKPVLEKGAQMLRHDYTLGSAQAIVRRLLDNRPLVLQIQREIVHEEKDILQTSAGRVLNKELLAEVERHKKEITELQDEWQAAMNAKDEETRREIEVAAKKLQNKINRIEEESRKLANNFQKETADLEKRLKAMGTEAKREQQRMQEQIEELENRRRMDENKSREKQEQYAREIAELQRHSERTIAPSFMLDGRAVTLIDTPGFDDTNRSDTEILRMIAHFLSTTYEHEQKLAGVIYIHRISDFRMGGISTRNFRMFRELCGDDTLKNVIVLTNMWGEVSKGVGEARERELASDGLFFKPVLEKGAQMLRHDHTLESAQAIIRRLLNNNPQALQIQREIVNEKKDILQTAAGTELNKELLAEKERHRKEMMDLQQEWQAAMDAKDEETRREIEAEVRKLQEEMDRIDTESRQLVSNFQREKAELEQRLRDMDAEAKREQQQMQEQFRSQIGQLENQRRMDADQSRQRQEEYARQIADLARQSKRRGGLFGLIGRAIDRVLPF</sequence>
<evidence type="ECO:0000256" key="1">
    <source>
        <dbReference type="ARBA" id="ARBA00001946"/>
    </source>
</evidence>
<dbReference type="AlphaFoldDB" id="A0A4Q2DRI6"/>
<keyword evidence="10" id="KW-0460">Magnesium</keyword>
<evidence type="ECO:0000256" key="14">
    <source>
        <dbReference type="ARBA" id="ARBA00024013"/>
    </source>
</evidence>
<evidence type="ECO:0000256" key="16">
    <source>
        <dbReference type="SAM" id="MobiDB-lite"/>
    </source>
</evidence>
<evidence type="ECO:0000256" key="10">
    <source>
        <dbReference type="ARBA" id="ARBA00022842"/>
    </source>
</evidence>
<evidence type="ECO:0000256" key="7">
    <source>
        <dbReference type="ARBA" id="ARBA00022723"/>
    </source>
</evidence>
<dbReference type="InterPro" id="IPR045058">
    <property type="entry name" value="GIMA/IAN/Toc"/>
</dbReference>
<keyword evidence="8" id="KW-0378">Hydrolase</keyword>
<dbReference type="GO" id="GO:0016787">
    <property type="term" value="F:hydrolase activity"/>
    <property type="evidence" value="ECO:0007669"/>
    <property type="project" value="UniProtKB-KW"/>
</dbReference>
<dbReference type="PANTHER" id="PTHR10903:SF135">
    <property type="entry name" value="TRANSLOCASE OF CHLOROPLAST 120, CHLOROPLASTIC-RELATED"/>
    <property type="match status" value="1"/>
</dbReference>
<keyword evidence="13" id="KW-0472">Membrane</keyword>
<feature type="compositionally biased region" description="Basic and acidic residues" evidence="16">
    <location>
        <begin position="654"/>
        <end position="668"/>
    </location>
</feature>
<dbReference type="InterPro" id="IPR027417">
    <property type="entry name" value="P-loop_NTPase"/>
</dbReference>
<keyword evidence="5" id="KW-0934">Plastid</keyword>
<keyword evidence="11" id="KW-0653">Protein transport</keyword>
<evidence type="ECO:0000256" key="8">
    <source>
        <dbReference type="ARBA" id="ARBA00022801"/>
    </source>
</evidence>
<evidence type="ECO:0000256" key="9">
    <source>
        <dbReference type="ARBA" id="ARBA00022805"/>
    </source>
</evidence>
<dbReference type="EMBL" id="SDEE01000059">
    <property type="protein sequence ID" value="RXW22837.1"/>
    <property type="molecule type" value="Genomic_DNA"/>
</dbReference>
<dbReference type="GO" id="GO:0016020">
    <property type="term" value="C:membrane"/>
    <property type="evidence" value="ECO:0007669"/>
    <property type="project" value="UniProtKB-SubCell"/>
</dbReference>
<dbReference type="SUPFAM" id="SSF52540">
    <property type="entry name" value="P-loop containing nucleoside triphosphate hydrolases"/>
    <property type="match status" value="2"/>
</dbReference>
<evidence type="ECO:0000256" key="13">
    <source>
        <dbReference type="ARBA" id="ARBA00023136"/>
    </source>
</evidence>
<keyword evidence="19" id="KW-1185">Reference proteome</keyword>
<feature type="region of interest" description="Disordered" evidence="16">
    <location>
        <begin position="635"/>
        <end position="668"/>
    </location>
</feature>
<evidence type="ECO:0000256" key="11">
    <source>
        <dbReference type="ARBA" id="ARBA00022927"/>
    </source>
</evidence>
<evidence type="ECO:0000259" key="17">
    <source>
        <dbReference type="Pfam" id="PF01926"/>
    </source>
</evidence>
<dbReference type="CDD" id="cd00882">
    <property type="entry name" value="Ras_like_GTPase"/>
    <property type="match status" value="1"/>
</dbReference>
<keyword evidence="9" id="KW-1002">Plastid outer membrane</keyword>
<dbReference type="Gene3D" id="3.40.50.300">
    <property type="entry name" value="P-loop containing nucleotide triphosphate hydrolases"/>
    <property type="match status" value="2"/>
</dbReference>
<reference evidence="18 19" key="1">
    <citation type="submission" date="2019-01" db="EMBL/GenBank/DDBJ databases">
        <title>Draft genome sequence of Psathyrella aberdarensis IHI B618.</title>
        <authorList>
            <person name="Buettner E."/>
            <person name="Kellner H."/>
        </authorList>
    </citation>
    <scope>NUCLEOTIDE SEQUENCE [LARGE SCALE GENOMIC DNA]</scope>
    <source>
        <strain evidence="18 19">IHI B618</strain>
    </source>
</reference>
<name>A0A4Q2DRI6_9AGAR</name>
<evidence type="ECO:0000313" key="18">
    <source>
        <dbReference type="EMBL" id="RXW22837.1"/>
    </source>
</evidence>
<keyword evidence="3" id="KW-0813">Transport</keyword>
<comment type="caution">
    <text evidence="18">The sequence shown here is derived from an EMBL/GenBank/DDBJ whole genome shotgun (WGS) entry which is preliminary data.</text>
</comment>
<dbReference type="PANTHER" id="PTHR10903">
    <property type="entry name" value="GTPASE, IMAP FAMILY MEMBER-RELATED"/>
    <property type="match status" value="1"/>
</dbReference>
<evidence type="ECO:0000256" key="15">
    <source>
        <dbReference type="SAM" id="Coils"/>
    </source>
</evidence>
<keyword evidence="12" id="KW-1133">Transmembrane helix</keyword>
<evidence type="ECO:0000256" key="3">
    <source>
        <dbReference type="ARBA" id="ARBA00022448"/>
    </source>
</evidence>
<comment type="subcellular location">
    <subcellularLocation>
        <location evidence="2">Membrane</location>
        <topology evidence="2">Single-pass membrane protein</topology>
    </subcellularLocation>
    <subcellularLocation>
        <location evidence="14">Plastid</location>
        <location evidence="14">Chloroplast outer membrane</location>
    </subcellularLocation>
</comment>
<evidence type="ECO:0000256" key="5">
    <source>
        <dbReference type="ARBA" id="ARBA00022640"/>
    </source>
</evidence>
<evidence type="ECO:0000256" key="12">
    <source>
        <dbReference type="ARBA" id="ARBA00022989"/>
    </source>
</evidence>
<evidence type="ECO:0000256" key="2">
    <source>
        <dbReference type="ARBA" id="ARBA00004167"/>
    </source>
</evidence>
<dbReference type="Proteomes" id="UP000290288">
    <property type="component" value="Unassembled WGS sequence"/>
</dbReference>
<feature type="coiled-coil region" evidence="15">
    <location>
        <begin position="258"/>
        <end position="382"/>
    </location>
</feature>